<dbReference type="Proteomes" id="UP001153678">
    <property type="component" value="Unassembled WGS sequence"/>
</dbReference>
<sequence length="53" mass="6206">MELNNINVENLGFDHPIYSGILNIKSEPFINISESFYKFIQNEESKINEDEDL</sequence>
<evidence type="ECO:0000313" key="1">
    <source>
        <dbReference type="EMBL" id="CAI2188188.1"/>
    </source>
</evidence>
<feature type="non-terminal residue" evidence="1">
    <location>
        <position position="1"/>
    </location>
</feature>
<dbReference type="OrthoDB" id="2387492at2759"/>
<comment type="caution">
    <text evidence="1">The sequence shown here is derived from an EMBL/GenBank/DDBJ whole genome shotgun (WGS) entry which is preliminary data.</text>
</comment>
<reference evidence="1" key="1">
    <citation type="submission" date="2022-08" db="EMBL/GenBank/DDBJ databases">
        <authorList>
            <person name="Kallberg Y."/>
            <person name="Tangrot J."/>
            <person name="Rosling A."/>
        </authorList>
    </citation>
    <scope>NUCLEOTIDE SEQUENCE</scope>
    <source>
        <strain evidence="1">Wild A</strain>
    </source>
</reference>
<name>A0A9W4T0N6_9GLOM</name>
<protein>
    <submittedName>
        <fullName evidence="1">14187_t:CDS:1</fullName>
    </submittedName>
</protein>
<keyword evidence="2" id="KW-1185">Reference proteome</keyword>
<proteinExistence type="predicted"/>
<accession>A0A9W4T0N6</accession>
<dbReference type="AlphaFoldDB" id="A0A9W4T0N6"/>
<organism evidence="1 2">
    <name type="scientific">Funneliformis geosporum</name>
    <dbReference type="NCBI Taxonomy" id="1117311"/>
    <lineage>
        <taxon>Eukaryota</taxon>
        <taxon>Fungi</taxon>
        <taxon>Fungi incertae sedis</taxon>
        <taxon>Mucoromycota</taxon>
        <taxon>Glomeromycotina</taxon>
        <taxon>Glomeromycetes</taxon>
        <taxon>Glomerales</taxon>
        <taxon>Glomeraceae</taxon>
        <taxon>Funneliformis</taxon>
    </lineage>
</organism>
<dbReference type="EMBL" id="CAMKVN010005043">
    <property type="protein sequence ID" value="CAI2188188.1"/>
    <property type="molecule type" value="Genomic_DNA"/>
</dbReference>
<gene>
    <name evidence="1" type="ORF">FWILDA_LOCUS13454</name>
</gene>
<evidence type="ECO:0000313" key="2">
    <source>
        <dbReference type="Proteomes" id="UP001153678"/>
    </source>
</evidence>